<protein>
    <submittedName>
        <fullName evidence="6">Peptide/nickel transport system substrate-binding protein</fullName>
    </submittedName>
</protein>
<dbReference type="InterPro" id="IPR023920">
    <property type="entry name" value="ABC_transptr_sub-bd_KPN01854"/>
</dbReference>
<dbReference type="PANTHER" id="PTHR30290">
    <property type="entry name" value="PERIPLASMIC BINDING COMPONENT OF ABC TRANSPORTER"/>
    <property type="match status" value="1"/>
</dbReference>
<evidence type="ECO:0000256" key="3">
    <source>
        <dbReference type="ARBA" id="ARBA00022729"/>
    </source>
</evidence>
<dbReference type="AlphaFoldDB" id="A0A839QGM6"/>
<keyword evidence="2" id="KW-0813">Transport</keyword>
<dbReference type="Pfam" id="PF00496">
    <property type="entry name" value="SBP_bac_5"/>
    <property type="match status" value="1"/>
</dbReference>
<dbReference type="NCBIfam" id="TIGR04028">
    <property type="entry name" value="SBP_KPN_01854"/>
    <property type="match status" value="1"/>
</dbReference>
<dbReference type="EMBL" id="JACHVS010000001">
    <property type="protein sequence ID" value="MBB2995050.1"/>
    <property type="molecule type" value="Genomic_DNA"/>
</dbReference>
<evidence type="ECO:0000256" key="2">
    <source>
        <dbReference type="ARBA" id="ARBA00022448"/>
    </source>
</evidence>
<dbReference type="InterPro" id="IPR039424">
    <property type="entry name" value="SBP_5"/>
</dbReference>
<dbReference type="NCBIfam" id="TIGR01926">
    <property type="entry name" value="peroxid_rel"/>
    <property type="match status" value="1"/>
</dbReference>
<dbReference type="GO" id="GO:0051920">
    <property type="term" value="F:peroxiredoxin activity"/>
    <property type="evidence" value="ECO:0007669"/>
    <property type="project" value="InterPro"/>
</dbReference>
<dbReference type="CDD" id="cd08492">
    <property type="entry name" value="PBP2_NikA_DppA_OppA_like_15"/>
    <property type="match status" value="1"/>
</dbReference>
<proteinExistence type="inferred from homology"/>
<comment type="similarity">
    <text evidence="1">Belongs to the bacterial solute-binding protein 5 family.</text>
</comment>
<dbReference type="InterPro" id="IPR003779">
    <property type="entry name" value="CMD-like"/>
</dbReference>
<dbReference type="SUPFAM" id="SSF69118">
    <property type="entry name" value="AhpD-like"/>
    <property type="match status" value="1"/>
</dbReference>
<dbReference type="InterPro" id="IPR029032">
    <property type="entry name" value="AhpD-like"/>
</dbReference>
<evidence type="ECO:0000313" key="7">
    <source>
        <dbReference type="Proteomes" id="UP000523000"/>
    </source>
</evidence>
<gene>
    <name evidence="6" type="ORF">E9229_001241</name>
</gene>
<dbReference type="Gene3D" id="3.40.190.10">
    <property type="entry name" value="Periplasmic binding protein-like II"/>
    <property type="match status" value="1"/>
</dbReference>
<evidence type="ECO:0000259" key="4">
    <source>
        <dbReference type="Pfam" id="PF00496"/>
    </source>
</evidence>
<keyword evidence="7" id="KW-1185">Reference proteome</keyword>
<comment type="caution">
    <text evidence="6">The sequence shown here is derived from an EMBL/GenBank/DDBJ whole genome shotgun (WGS) entry which is preliminary data.</text>
</comment>
<name>A0A839QGM6_9MICC</name>
<feature type="domain" description="Solute-binding protein family 5" evidence="4">
    <location>
        <begin position="18"/>
        <end position="379"/>
    </location>
</feature>
<evidence type="ECO:0000259" key="5">
    <source>
        <dbReference type="Pfam" id="PF02627"/>
    </source>
</evidence>
<dbReference type="RefSeq" id="WP_221184388.1">
    <property type="nucleotide sequence ID" value="NZ_BAABGK010000113.1"/>
</dbReference>
<dbReference type="Gene3D" id="3.10.105.10">
    <property type="entry name" value="Dipeptide-binding Protein, Domain 3"/>
    <property type="match status" value="1"/>
</dbReference>
<organism evidence="6 7">
    <name type="scientific">Paeniglutamicibacter cryotolerans</name>
    <dbReference type="NCBI Taxonomy" id="670079"/>
    <lineage>
        <taxon>Bacteria</taxon>
        <taxon>Bacillati</taxon>
        <taxon>Actinomycetota</taxon>
        <taxon>Actinomycetes</taxon>
        <taxon>Micrococcales</taxon>
        <taxon>Micrococcaceae</taxon>
        <taxon>Paeniglutamicibacter</taxon>
    </lineage>
</organism>
<dbReference type="GO" id="GO:1904680">
    <property type="term" value="F:peptide transmembrane transporter activity"/>
    <property type="evidence" value="ECO:0007669"/>
    <property type="project" value="TreeGrafter"/>
</dbReference>
<reference evidence="6 7" key="1">
    <citation type="submission" date="2020-08" db="EMBL/GenBank/DDBJ databases">
        <title>Sequencing the genomes of 1000 actinobacteria strains.</title>
        <authorList>
            <person name="Klenk H.-P."/>
        </authorList>
    </citation>
    <scope>NUCLEOTIDE SEQUENCE [LARGE SCALE GENOMIC DNA]</scope>
    <source>
        <strain evidence="6 7">DSM 22826</strain>
    </source>
</reference>
<dbReference type="InterPro" id="IPR010195">
    <property type="entry name" value="Uncharacterised_peroxidase-rel"/>
</dbReference>
<dbReference type="Proteomes" id="UP000523000">
    <property type="component" value="Unassembled WGS sequence"/>
</dbReference>
<evidence type="ECO:0000313" key="6">
    <source>
        <dbReference type="EMBL" id="MBB2995050.1"/>
    </source>
</evidence>
<dbReference type="InterPro" id="IPR000914">
    <property type="entry name" value="SBP_5_dom"/>
</dbReference>
<dbReference type="PANTHER" id="PTHR30290:SF9">
    <property type="entry name" value="OLIGOPEPTIDE-BINDING PROTEIN APPA"/>
    <property type="match status" value="1"/>
</dbReference>
<feature type="domain" description="Carboxymuconolactone decarboxylase-like" evidence="5">
    <location>
        <begin position="475"/>
        <end position="556"/>
    </location>
</feature>
<dbReference type="Pfam" id="PF02627">
    <property type="entry name" value="CMD"/>
    <property type="match status" value="1"/>
</dbReference>
<sequence length="615" mass="66674">MLNQITDKLTYQNPKTLKIEPWIASSWKVNKEASKYVFTLREGVTFSDGTPLDAAAVAKNFDAYGLGSEKLKLTVAEAINNYQASKVIDKNTVEFTFSKPSPGFLQATSVIGSGLVSPKTLVLPYEEQCQLKNLVGSGPFTVANQVIDKEIDLKAREDYAWGPASAAHTGRAYLDGIKIIVTPEDSVRIGSLTSGQADAVRYVQAFDENAVEAASYQLYAPATRGVNNSLSLHPDNPLLTDIDVRRALLHGVDTQELVDTVFSANYPQATAVLSSQALGYQDQSAKLAYDPELSNKLLDGAGWVTGADGIRTKDAKALALDVYVSNAQPQSKETLELISQQLGRIGAKLNIKPQDAGSYATDIKDADKTAIFHSMVGRADQDVIKSQHHTKNRNTLVSSDKKLDGLLEAIASEPDAAKRNAAVATARDYLIDNAYVIPLFEEPQVFGTADYVRGFGFEAVGRPSFYDTWLLARDPEILRTRTLRDKDIIHNTREGMPRAERELAATATSRSNGCIFCASVHSRFASHQAKAPAHVQRLLDAGTDADQGPRWRAIIDASVALTATPSRLDAGHVDALREAGLDELEISDVVHGAAFFNWANRLMLSLGEPTPPAAG</sequence>
<accession>A0A839QGM6</accession>
<evidence type="ECO:0000256" key="1">
    <source>
        <dbReference type="ARBA" id="ARBA00005695"/>
    </source>
</evidence>
<dbReference type="Gene3D" id="1.20.1290.10">
    <property type="entry name" value="AhpD-like"/>
    <property type="match status" value="1"/>
</dbReference>
<keyword evidence="3" id="KW-0732">Signal</keyword>
<dbReference type="GO" id="GO:0015833">
    <property type="term" value="P:peptide transport"/>
    <property type="evidence" value="ECO:0007669"/>
    <property type="project" value="TreeGrafter"/>
</dbReference>
<dbReference type="SUPFAM" id="SSF53850">
    <property type="entry name" value="Periplasmic binding protein-like II"/>
    <property type="match status" value="1"/>
</dbReference>